<dbReference type="Gene3D" id="3.10.20.90">
    <property type="entry name" value="Phosphatidylinositol 3-kinase Catalytic Subunit, Chain A, domain 1"/>
    <property type="match status" value="1"/>
</dbReference>
<dbReference type="SUPFAM" id="SSF54236">
    <property type="entry name" value="Ubiquitin-like"/>
    <property type="match status" value="2"/>
</dbReference>
<organism evidence="2 3">
    <name type="scientific">Clytia hemisphaerica</name>
    <dbReference type="NCBI Taxonomy" id="252671"/>
    <lineage>
        <taxon>Eukaryota</taxon>
        <taxon>Metazoa</taxon>
        <taxon>Cnidaria</taxon>
        <taxon>Hydrozoa</taxon>
        <taxon>Hydroidolina</taxon>
        <taxon>Leptothecata</taxon>
        <taxon>Obeliida</taxon>
        <taxon>Clytiidae</taxon>
        <taxon>Clytia</taxon>
    </lineage>
</organism>
<sequence length="285" mass="34260">MMENICLFCSKSINSKYWFCDRSCKSKHLENGFTFKLRFLTKEMELNSKDFVNIVEVKQRIQQEYKIHFHAQVILYNGLELENYWQINVVYLKMIRDLGQKQSKKELCLNLIINKKTLEIQVIPRIVEYESTIPLITLDSCTIGKIKETICKHMKEELKNPRFIHLEKEDGTFLEDEYQLKHYSIESHSKIYLKRKVYLRVYFQYALEIEHLEIFEYEGRTLYQVLKQIKVEHVLSIRISDKNVRQLNMTYFENNMDLSTTMSSFYDLQLKIGNLSPSKRRCILM</sequence>
<dbReference type="EnsemblMetazoa" id="CLYHEMT020968.1">
    <property type="protein sequence ID" value="CLYHEMP020968.1"/>
    <property type="gene ID" value="CLYHEMG020968"/>
</dbReference>
<reference evidence="2" key="1">
    <citation type="submission" date="2021-01" db="UniProtKB">
        <authorList>
            <consortium name="EnsemblMetazoa"/>
        </authorList>
    </citation>
    <scope>IDENTIFICATION</scope>
</reference>
<protein>
    <recommendedName>
        <fullName evidence="1">Ubiquitin-like domain-containing protein</fullName>
    </recommendedName>
</protein>
<dbReference type="Proteomes" id="UP000594262">
    <property type="component" value="Unplaced"/>
</dbReference>
<accession>A0A7M5XC17</accession>
<dbReference type="InterPro" id="IPR029071">
    <property type="entry name" value="Ubiquitin-like_domsf"/>
</dbReference>
<evidence type="ECO:0000313" key="3">
    <source>
        <dbReference type="Proteomes" id="UP000594262"/>
    </source>
</evidence>
<name>A0A7M5XC17_9CNID</name>
<evidence type="ECO:0000259" key="1">
    <source>
        <dbReference type="PROSITE" id="PS50053"/>
    </source>
</evidence>
<proteinExistence type="predicted"/>
<dbReference type="PROSITE" id="PS50053">
    <property type="entry name" value="UBIQUITIN_2"/>
    <property type="match status" value="1"/>
</dbReference>
<feature type="domain" description="Ubiquitin-like" evidence="1">
    <location>
        <begin position="120"/>
        <end position="193"/>
    </location>
</feature>
<evidence type="ECO:0000313" key="2">
    <source>
        <dbReference type="EnsemblMetazoa" id="CLYHEMP020968.1"/>
    </source>
</evidence>
<dbReference type="InterPro" id="IPR000626">
    <property type="entry name" value="Ubiquitin-like_dom"/>
</dbReference>
<keyword evidence="3" id="KW-1185">Reference proteome</keyword>
<dbReference type="AlphaFoldDB" id="A0A7M5XC17"/>